<evidence type="ECO:0000313" key="2">
    <source>
        <dbReference type="EMBL" id="KAG8439397.1"/>
    </source>
</evidence>
<proteinExistence type="predicted"/>
<dbReference type="AlphaFoldDB" id="A0A8T2J6Y9"/>
<evidence type="ECO:0000256" key="1">
    <source>
        <dbReference type="SAM" id="Phobius"/>
    </source>
</evidence>
<name>A0A8T2J6Y9_9PIPI</name>
<dbReference type="Proteomes" id="UP000812440">
    <property type="component" value="Chromosome 3"/>
</dbReference>
<keyword evidence="1" id="KW-0812">Transmembrane</keyword>
<sequence>RALTWSFVPFYLHPYVFNSANPITIFHPCTRYLNGATIEGWRSTAKGGPSCLTNCSGSDVFQEKIQIWVQGVSVDFFMALESVNFILPVWLRMISLYKIYFLLFIFCDFRKFPGRFV</sequence>
<evidence type="ECO:0000313" key="3">
    <source>
        <dbReference type="Proteomes" id="UP000812440"/>
    </source>
</evidence>
<dbReference type="EMBL" id="JAACNH010000006">
    <property type="protein sequence ID" value="KAG8439397.1"/>
    <property type="molecule type" value="Genomic_DNA"/>
</dbReference>
<keyword evidence="3" id="KW-1185">Reference proteome</keyword>
<reference evidence="2" key="1">
    <citation type="thesis" date="2020" institute="ProQuest LLC" country="789 East Eisenhower Parkway, Ann Arbor, MI, USA">
        <title>Comparative Genomics and Chromosome Evolution.</title>
        <authorList>
            <person name="Mudd A.B."/>
        </authorList>
    </citation>
    <scope>NUCLEOTIDE SEQUENCE</scope>
    <source>
        <strain evidence="2">Female2</strain>
        <tissue evidence="2">Blood</tissue>
    </source>
</reference>
<keyword evidence="1" id="KW-0472">Membrane</keyword>
<gene>
    <name evidence="2" type="ORF">GDO86_005563</name>
</gene>
<accession>A0A8T2J6Y9</accession>
<protein>
    <submittedName>
        <fullName evidence="2">Uncharacterized protein</fullName>
    </submittedName>
</protein>
<feature type="transmembrane region" description="Helical" evidence="1">
    <location>
        <begin position="85"/>
        <end position="107"/>
    </location>
</feature>
<comment type="caution">
    <text evidence="2">The sequence shown here is derived from an EMBL/GenBank/DDBJ whole genome shotgun (WGS) entry which is preliminary data.</text>
</comment>
<keyword evidence="1" id="KW-1133">Transmembrane helix</keyword>
<feature type="non-terminal residue" evidence="2">
    <location>
        <position position="117"/>
    </location>
</feature>
<organism evidence="2 3">
    <name type="scientific">Hymenochirus boettgeri</name>
    <name type="common">Congo dwarf clawed frog</name>
    <dbReference type="NCBI Taxonomy" id="247094"/>
    <lineage>
        <taxon>Eukaryota</taxon>
        <taxon>Metazoa</taxon>
        <taxon>Chordata</taxon>
        <taxon>Craniata</taxon>
        <taxon>Vertebrata</taxon>
        <taxon>Euteleostomi</taxon>
        <taxon>Amphibia</taxon>
        <taxon>Batrachia</taxon>
        <taxon>Anura</taxon>
        <taxon>Pipoidea</taxon>
        <taxon>Pipidae</taxon>
        <taxon>Pipinae</taxon>
        <taxon>Hymenochirus</taxon>
    </lineage>
</organism>